<protein>
    <recommendedName>
        <fullName evidence="3">Carboxylesterase type B domain-containing protein</fullName>
    </recommendedName>
</protein>
<dbReference type="Pfam" id="PF00135">
    <property type="entry name" value="COesterase"/>
    <property type="match status" value="1"/>
</dbReference>
<dbReference type="SUPFAM" id="SSF53474">
    <property type="entry name" value="alpha/beta-Hydrolases"/>
    <property type="match status" value="1"/>
</dbReference>
<dbReference type="EMBL" id="CAVLEF010000005">
    <property type="protein sequence ID" value="CAK1544470.1"/>
    <property type="molecule type" value="Genomic_DNA"/>
</dbReference>
<keyword evidence="5" id="KW-1185">Reference proteome</keyword>
<dbReference type="PANTHER" id="PTHR11559">
    <property type="entry name" value="CARBOXYLESTERASE"/>
    <property type="match status" value="1"/>
</dbReference>
<dbReference type="Proteomes" id="UP001497472">
    <property type="component" value="Unassembled WGS sequence"/>
</dbReference>
<dbReference type="InterPro" id="IPR050309">
    <property type="entry name" value="Type-B_Carboxylest/Lipase"/>
</dbReference>
<feature type="domain" description="Carboxylesterase type B" evidence="3">
    <location>
        <begin position="21"/>
        <end position="328"/>
    </location>
</feature>
<evidence type="ECO:0000256" key="1">
    <source>
        <dbReference type="ARBA" id="ARBA00023180"/>
    </source>
</evidence>
<sequence>MIWYLGACILLCAVSCQNLRDPRVSIAQGTVIGSYNTFYEFYGIPYGDTTSGTNRFKAPKPAPLFDSPFKANRKDISCLRPMRNGYKGVEDCLSLNIVTPKLNSTLRLNVLVWIKDKEFDPHEPELSYYKHFVEKDVIVVTPNFRESLLGFLCLGTSSAPGNAGLKDIIAALKWIKLNIAAFGGDPENVTVFGHGSGAAMVDLLTLSNMSKGLFQKAIFQSKNDVESWAVTRDNSKYAIVIAKALGHTVEDLEALSHIFTRISAPVLMAVVHELELTENSLAFAPCMERYLDSRDVEPFILKSPFENVGEKIDIPFMTGFINGDRIKNNTNEKIVTNNWNCTTTLIVYTFILIALLSIVRNLEISEIML</sequence>
<evidence type="ECO:0000313" key="5">
    <source>
        <dbReference type="Proteomes" id="UP001497472"/>
    </source>
</evidence>
<evidence type="ECO:0000313" key="4">
    <source>
        <dbReference type="EMBL" id="CAK1544470.1"/>
    </source>
</evidence>
<dbReference type="InterPro" id="IPR002018">
    <property type="entry name" value="CarbesteraseB"/>
</dbReference>
<dbReference type="InterPro" id="IPR029058">
    <property type="entry name" value="AB_hydrolase_fold"/>
</dbReference>
<proteinExistence type="predicted"/>
<comment type="caution">
    <text evidence="4">The sequence shown here is derived from an EMBL/GenBank/DDBJ whole genome shotgun (WGS) entry which is preliminary data.</text>
</comment>
<organism evidence="4 5">
    <name type="scientific">Leptosia nina</name>
    <dbReference type="NCBI Taxonomy" id="320188"/>
    <lineage>
        <taxon>Eukaryota</taxon>
        <taxon>Metazoa</taxon>
        <taxon>Ecdysozoa</taxon>
        <taxon>Arthropoda</taxon>
        <taxon>Hexapoda</taxon>
        <taxon>Insecta</taxon>
        <taxon>Pterygota</taxon>
        <taxon>Neoptera</taxon>
        <taxon>Endopterygota</taxon>
        <taxon>Lepidoptera</taxon>
        <taxon>Glossata</taxon>
        <taxon>Ditrysia</taxon>
        <taxon>Papilionoidea</taxon>
        <taxon>Pieridae</taxon>
        <taxon>Pierinae</taxon>
        <taxon>Leptosia</taxon>
    </lineage>
</organism>
<name>A0AAV1J6G0_9NEOP</name>
<accession>A0AAV1J6G0</accession>
<keyword evidence="1" id="KW-0325">Glycoprotein</keyword>
<feature type="chain" id="PRO_5043673553" description="Carboxylesterase type B domain-containing protein" evidence="2">
    <location>
        <begin position="17"/>
        <end position="369"/>
    </location>
</feature>
<dbReference type="Gene3D" id="3.40.50.1820">
    <property type="entry name" value="alpha/beta hydrolase"/>
    <property type="match status" value="1"/>
</dbReference>
<evidence type="ECO:0000256" key="2">
    <source>
        <dbReference type="SAM" id="SignalP"/>
    </source>
</evidence>
<gene>
    <name evidence="4" type="ORF">LNINA_LOCUS4219</name>
</gene>
<dbReference type="AlphaFoldDB" id="A0AAV1J6G0"/>
<feature type="signal peptide" evidence="2">
    <location>
        <begin position="1"/>
        <end position="16"/>
    </location>
</feature>
<evidence type="ECO:0000259" key="3">
    <source>
        <dbReference type="Pfam" id="PF00135"/>
    </source>
</evidence>
<reference evidence="4 5" key="1">
    <citation type="submission" date="2023-11" db="EMBL/GenBank/DDBJ databases">
        <authorList>
            <person name="Okamura Y."/>
        </authorList>
    </citation>
    <scope>NUCLEOTIDE SEQUENCE [LARGE SCALE GENOMIC DNA]</scope>
</reference>
<keyword evidence="2" id="KW-0732">Signal</keyword>